<organism evidence="7 8">
    <name type="scientific">Pikeienuella piscinae</name>
    <dbReference type="NCBI Taxonomy" id="2748098"/>
    <lineage>
        <taxon>Bacteria</taxon>
        <taxon>Pseudomonadati</taxon>
        <taxon>Pseudomonadota</taxon>
        <taxon>Alphaproteobacteria</taxon>
        <taxon>Rhodobacterales</taxon>
        <taxon>Paracoccaceae</taxon>
        <taxon>Pikeienuella</taxon>
    </lineage>
</organism>
<feature type="domain" description="Solute-binding protein family 3/N-terminal" evidence="6">
    <location>
        <begin position="33"/>
        <end position="262"/>
    </location>
</feature>
<dbReference type="Pfam" id="PF00497">
    <property type="entry name" value="SBP_bac_3"/>
    <property type="match status" value="1"/>
</dbReference>
<gene>
    <name evidence="7" type="ORF">G5B40_10995</name>
</gene>
<dbReference type="CDD" id="cd13692">
    <property type="entry name" value="PBP2_BztA"/>
    <property type="match status" value="1"/>
</dbReference>
<evidence type="ECO:0000259" key="6">
    <source>
        <dbReference type="SMART" id="SM00062"/>
    </source>
</evidence>
<dbReference type="GO" id="GO:0006865">
    <property type="term" value="P:amino acid transport"/>
    <property type="evidence" value="ECO:0007669"/>
    <property type="project" value="TreeGrafter"/>
</dbReference>
<dbReference type="SMART" id="SM00062">
    <property type="entry name" value="PBPb"/>
    <property type="match status" value="1"/>
</dbReference>
<accession>A0A7L5BWV0</accession>
<sequence>MIVSRLIAAGALAILTAGAAQAELLDDIKERGSLKCGTLDYLAGVGFLNDKGEWSGYDVDFCKGAAAAIFGDPDKVDFVVLTGAQMFPSLESGEIDILSRSVTQTISRETTMGIDFIGPNHLTGQGFMVHKELGVTSVDELDGATVCVLAGTTTERYLADWFRGKGMSFTPVATESSDQMFANYFEQRCDAVTMEPPYLAIRRAKSANPDGSVILDELIAKSFEAPVIRQGNPAFHEVLKWMHWGMITAEEMGITSDNVDEIAATSTDPVVRRFLGVEGSIGADMGVSNDWMVNVIKAIGNFGEFYDRNLGSGSGLDVPRGMNALWRDGGAMVAPGWQ</sequence>
<dbReference type="InterPro" id="IPR051455">
    <property type="entry name" value="Bact_solute-bind_prot3"/>
</dbReference>
<keyword evidence="8" id="KW-1185">Reference proteome</keyword>
<dbReference type="AlphaFoldDB" id="A0A7L5BWV0"/>
<feature type="chain" id="PRO_5029776223" evidence="5">
    <location>
        <begin position="23"/>
        <end position="338"/>
    </location>
</feature>
<dbReference type="InterPro" id="IPR018313">
    <property type="entry name" value="SBP_3_CS"/>
</dbReference>
<keyword evidence="3 5" id="KW-0732">Signal</keyword>
<evidence type="ECO:0000313" key="8">
    <source>
        <dbReference type="Proteomes" id="UP000503336"/>
    </source>
</evidence>
<dbReference type="PROSITE" id="PS01039">
    <property type="entry name" value="SBP_BACTERIAL_3"/>
    <property type="match status" value="1"/>
</dbReference>
<evidence type="ECO:0000313" key="7">
    <source>
        <dbReference type="EMBL" id="QIE55931.1"/>
    </source>
</evidence>
<comment type="similarity">
    <text evidence="1 4">Belongs to the bacterial solute-binding protein 3 family.</text>
</comment>
<dbReference type="PANTHER" id="PTHR30085:SF7">
    <property type="entry name" value="AMINO-ACID ABC TRANSPORTER-BINDING PROTEIN YHDW-RELATED"/>
    <property type="match status" value="1"/>
</dbReference>
<proteinExistence type="inferred from homology"/>
<dbReference type="RefSeq" id="WP_165098472.1">
    <property type="nucleotide sequence ID" value="NZ_CP049056.1"/>
</dbReference>
<evidence type="ECO:0000256" key="3">
    <source>
        <dbReference type="ARBA" id="ARBA00022729"/>
    </source>
</evidence>
<evidence type="ECO:0000256" key="1">
    <source>
        <dbReference type="ARBA" id="ARBA00010333"/>
    </source>
</evidence>
<evidence type="ECO:0000256" key="2">
    <source>
        <dbReference type="ARBA" id="ARBA00022448"/>
    </source>
</evidence>
<evidence type="ECO:0000256" key="4">
    <source>
        <dbReference type="RuleBase" id="RU003744"/>
    </source>
</evidence>
<evidence type="ECO:0000256" key="5">
    <source>
        <dbReference type="SAM" id="SignalP"/>
    </source>
</evidence>
<reference evidence="7 8" key="1">
    <citation type="submission" date="2020-02" db="EMBL/GenBank/DDBJ databases">
        <title>complete genome sequence of Rhodobacteraceae bacterium.</title>
        <authorList>
            <person name="Park J."/>
            <person name="Kim Y.-S."/>
            <person name="Kim K.-H."/>
        </authorList>
    </citation>
    <scope>NUCLEOTIDE SEQUENCE [LARGE SCALE GENOMIC DNA]</scope>
    <source>
        <strain evidence="7 8">RR4-56</strain>
    </source>
</reference>
<feature type="signal peptide" evidence="5">
    <location>
        <begin position="1"/>
        <end position="22"/>
    </location>
</feature>
<dbReference type="KEGG" id="hdh:G5B40_10995"/>
<keyword evidence="2" id="KW-0813">Transport</keyword>
<dbReference type="EMBL" id="CP049056">
    <property type="protein sequence ID" value="QIE55931.1"/>
    <property type="molecule type" value="Genomic_DNA"/>
</dbReference>
<protein>
    <submittedName>
        <fullName evidence="7">Amino acid ABC transporter substrate-binding protein</fullName>
    </submittedName>
</protein>
<dbReference type="Proteomes" id="UP000503336">
    <property type="component" value="Chromosome"/>
</dbReference>
<dbReference type="PANTHER" id="PTHR30085">
    <property type="entry name" value="AMINO ACID ABC TRANSPORTER PERMEASE"/>
    <property type="match status" value="1"/>
</dbReference>
<dbReference type="Gene3D" id="3.40.190.10">
    <property type="entry name" value="Periplasmic binding protein-like II"/>
    <property type="match status" value="2"/>
</dbReference>
<dbReference type="SUPFAM" id="SSF53850">
    <property type="entry name" value="Periplasmic binding protein-like II"/>
    <property type="match status" value="1"/>
</dbReference>
<name>A0A7L5BWV0_9RHOB</name>
<dbReference type="InterPro" id="IPR001638">
    <property type="entry name" value="Solute-binding_3/MltF_N"/>
</dbReference>